<feature type="compositionally biased region" description="Polar residues" evidence="1">
    <location>
        <begin position="352"/>
        <end position="362"/>
    </location>
</feature>
<feature type="compositionally biased region" description="Polar residues" evidence="1">
    <location>
        <begin position="630"/>
        <end position="641"/>
    </location>
</feature>
<feature type="compositionally biased region" description="Low complexity" evidence="1">
    <location>
        <begin position="335"/>
        <end position="346"/>
    </location>
</feature>
<feature type="region of interest" description="Disordered" evidence="1">
    <location>
        <begin position="518"/>
        <end position="540"/>
    </location>
</feature>
<feature type="compositionally biased region" description="Basic and acidic residues" evidence="1">
    <location>
        <begin position="470"/>
        <end position="490"/>
    </location>
</feature>
<name>A0ABR3DKG7_NEUIN</name>
<comment type="caution">
    <text evidence="2">The sequence shown here is derived from an EMBL/GenBank/DDBJ whole genome shotgun (WGS) entry which is preliminary data.</text>
</comment>
<feature type="compositionally biased region" description="Basic and acidic residues" evidence="1">
    <location>
        <begin position="751"/>
        <end position="760"/>
    </location>
</feature>
<protein>
    <recommendedName>
        <fullName evidence="4">B box-type domain-containing protein</fullName>
    </recommendedName>
</protein>
<evidence type="ECO:0000313" key="3">
    <source>
        <dbReference type="Proteomes" id="UP001451303"/>
    </source>
</evidence>
<feature type="compositionally biased region" description="Polar residues" evidence="1">
    <location>
        <begin position="408"/>
        <end position="442"/>
    </location>
</feature>
<accession>A0ABR3DKG7</accession>
<keyword evidence="3" id="KW-1185">Reference proteome</keyword>
<feature type="compositionally biased region" description="Pro residues" evidence="1">
    <location>
        <begin position="258"/>
        <end position="270"/>
    </location>
</feature>
<organism evidence="2 3">
    <name type="scientific">Neurospora intermedia</name>
    <dbReference type="NCBI Taxonomy" id="5142"/>
    <lineage>
        <taxon>Eukaryota</taxon>
        <taxon>Fungi</taxon>
        <taxon>Dikarya</taxon>
        <taxon>Ascomycota</taxon>
        <taxon>Pezizomycotina</taxon>
        <taxon>Sordariomycetes</taxon>
        <taxon>Sordariomycetidae</taxon>
        <taxon>Sordariales</taxon>
        <taxon>Sordariaceae</taxon>
        <taxon>Neurospora</taxon>
    </lineage>
</organism>
<feature type="region of interest" description="Disordered" evidence="1">
    <location>
        <begin position="751"/>
        <end position="773"/>
    </location>
</feature>
<feature type="region of interest" description="Disordered" evidence="1">
    <location>
        <begin position="841"/>
        <end position="863"/>
    </location>
</feature>
<feature type="region of interest" description="Disordered" evidence="1">
    <location>
        <begin position="247"/>
        <end position="362"/>
    </location>
</feature>
<proteinExistence type="predicted"/>
<dbReference type="EMBL" id="JAVLET010000002">
    <property type="protein sequence ID" value="KAL0473170.1"/>
    <property type="molecule type" value="Genomic_DNA"/>
</dbReference>
<feature type="compositionally biased region" description="Polar residues" evidence="1">
    <location>
        <begin position="554"/>
        <end position="574"/>
    </location>
</feature>
<feature type="region of interest" description="Disordered" evidence="1">
    <location>
        <begin position="470"/>
        <end position="500"/>
    </location>
</feature>
<evidence type="ECO:0008006" key="4">
    <source>
        <dbReference type="Google" id="ProtNLM"/>
    </source>
</evidence>
<feature type="compositionally biased region" description="Basic and acidic residues" evidence="1">
    <location>
        <begin position="78"/>
        <end position="88"/>
    </location>
</feature>
<feature type="compositionally biased region" description="Polar residues" evidence="1">
    <location>
        <begin position="604"/>
        <end position="623"/>
    </location>
</feature>
<reference evidence="2 3" key="1">
    <citation type="submission" date="2023-09" db="EMBL/GenBank/DDBJ databases">
        <title>Multi-omics analysis of a traditional fermented food reveals byproduct-associated fungal strains for waste-to-food upcycling.</title>
        <authorList>
            <consortium name="Lawrence Berkeley National Laboratory"/>
            <person name="Rekdal V.M."/>
            <person name="Villalobos-Escobedo J.M."/>
            <person name="Rodriguez-Valeron N."/>
            <person name="Garcia M.O."/>
            <person name="Vasquez D.P."/>
            <person name="Damayanti I."/>
            <person name="Sorensen P.M."/>
            <person name="Baidoo E.E."/>
            <person name="De Carvalho A.C."/>
            <person name="Riley R."/>
            <person name="Lipzen A."/>
            <person name="He G."/>
            <person name="Yan M."/>
            <person name="Haridas S."/>
            <person name="Daum C."/>
            <person name="Yoshinaga Y."/>
            <person name="Ng V."/>
            <person name="Grigoriev I.V."/>
            <person name="Munk R."/>
            <person name="Nuraida L."/>
            <person name="Wijaya C.H."/>
            <person name="Morales P.-C."/>
            <person name="Keasling J.D."/>
        </authorList>
    </citation>
    <scope>NUCLEOTIDE SEQUENCE [LARGE SCALE GENOMIC DNA]</scope>
    <source>
        <strain evidence="2 3">FGSC 2613</strain>
    </source>
</reference>
<evidence type="ECO:0000313" key="2">
    <source>
        <dbReference type="EMBL" id="KAL0473170.1"/>
    </source>
</evidence>
<evidence type="ECO:0000256" key="1">
    <source>
        <dbReference type="SAM" id="MobiDB-lite"/>
    </source>
</evidence>
<dbReference type="Proteomes" id="UP001451303">
    <property type="component" value="Unassembled WGS sequence"/>
</dbReference>
<feature type="region of interest" description="Disordered" evidence="1">
    <location>
        <begin position="384"/>
        <end position="442"/>
    </location>
</feature>
<feature type="compositionally biased region" description="Polar residues" evidence="1">
    <location>
        <begin position="841"/>
        <end position="850"/>
    </location>
</feature>
<feature type="region of interest" description="Disordered" evidence="1">
    <location>
        <begin position="62"/>
        <end position="121"/>
    </location>
</feature>
<feature type="region of interest" description="Disordered" evidence="1">
    <location>
        <begin position="554"/>
        <end position="653"/>
    </location>
</feature>
<feature type="region of interest" description="Disordered" evidence="1">
    <location>
        <begin position="162"/>
        <end position="201"/>
    </location>
</feature>
<sequence>MSRVRRFWRIFHCHICGGDVKAQLYCPSCDHPFCRNCQPEVVAEEDVTKVVTASQAVYPFQSVDPNPNAMKPPMPTEKPIRKIGKPDPEPDEMPAVTPSAAGEATTTDTQSGAVGRRKSVKSSRFLVADRNARSAISDSRASTTELASVSSPGAYALVQAGNASQDPAGPQEVEHRKRSSNVQNEARLANPPSETKDKPSLHQHAFAPAVEEFSRATTEYTEGTPILNVFSSVSNVQITHIVASEETRGTLETLSPSPVHPPLPPLPFLPPRTMASDLKKTPDASRWISPPKPVAAVSPSPPLPAPHVHKMRPAQPAVARQFSAVKRQARKLANGPSSRGSEESPGADTETVKSSSGSSVNATNRYYMPKVKVSSPPLWLKFPSMRTGGNSNQTKRVVPPGNGVRTGSVISTATPMTSNTGDSKRTSASVGSHAIQETSARETVTNPYFPQLDQQERQTVEKGEELRHGVQERQGEHGDHQHSRDFHEQTTLHGHARKVGRKVSEDLKARILGLPVSEQASKSSKGSWHPLQADSRSGNKAGLATVISRISEMQSDRSTYSGCSTPSTIRSVVTTPKPRPGRTLTPSSGNGAKRAGGDRRHSQNRTPTPTTSRFPGTHSQEWLQQQQQQRSSLHSARQPTGQHVKGSHSPPAVEDIYHQTHSDFTSLSSLPSRSPVTSYQFRDAIVDRTKHSNHRVTTRRESETAPLLTSNIVSTPTAKTLDNRPSPKKAPIASSAGIHDHLSDVRRAIQERTSSDEIRPPNEVGYGYTSSSTPQEIIRQAEGSSVEETGCHHDPSTGIHGLTIVLHLKGQEDLVISTDLTREASGADGASSVTMSLSPIVPLSSQSPNSGHRVASPFRVMDG</sequence>
<gene>
    <name evidence="2" type="ORF">QR685DRAFT_560341</name>
</gene>